<comment type="caution">
    <text evidence="4">The sequence shown here is derived from an EMBL/GenBank/DDBJ whole genome shotgun (WGS) entry which is preliminary data.</text>
</comment>
<dbReference type="PANTHER" id="PTHR43861">
    <property type="entry name" value="TRANS-ACONITATE 2-METHYLTRANSFERASE-RELATED"/>
    <property type="match status" value="1"/>
</dbReference>
<accession>A0A917ESQ2</accession>
<evidence type="ECO:0000256" key="2">
    <source>
        <dbReference type="ARBA" id="ARBA00022679"/>
    </source>
</evidence>
<name>A0A917ESQ2_9BACI</name>
<dbReference type="Pfam" id="PF13649">
    <property type="entry name" value="Methyltransf_25"/>
    <property type="match status" value="1"/>
</dbReference>
<dbReference type="SUPFAM" id="SSF53335">
    <property type="entry name" value="S-adenosyl-L-methionine-dependent methyltransferases"/>
    <property type="match status" value="1"/>
</dbReference>
<reference evidence="4" key="1">
    <citation type="journal article" date="2014" name="Int. J. Syst. Evol. Microbiol.">
        <title>Complete genome sequence of Corynebacterium casei LMG S-19264T (=DSM 44701T), isolated from a smear-ripened cheese.</title>
        <authorList>
            <consortium name="US DOE Joint Genome Institute (JGI-PGF)"/>
            <person name="Walter F."/>
            <person name="Albersmeier A."/>
            <person name="Kalinowski J."/>
            <person name="Ruckert C."/>
        </authorList>
    </citation>
    <scope>NUCLEOTIDE SEQUENCE</scope>
    <source>
        <strain evidence="4">CGMCC 1.12698</strain>
    </source>
</reference>
<evidence type="ECO:0000313" key="4">
    <source>
        <dbReference type="EMBL" id="GGE83321.1"/>
    </source>
</evidence>
<keyword evidence="1 4" id="KW-0489">Methyltransferase</keyword>
<gene>
    <name evidence="4" type="ORF">GCM10007140_36070</name>
</gene>
<protein>
    <submittedName>
        <fullName evidence="4">Methyltransferase</fullName>
    </submittedName>
</protein>
<proteinExistence type="predicted"/>
<dbReference type="InterPro" id="IPR029063">
    <property type="entry name" value="SAM-dependent_MTases_sf"/>
</dbReference>
<keyword evidence="5" id="KW-1185">Reference proteome</keyword>
<dbReference type="CDD" id="cd02440">
    <property type="entry name" value="AdoMet_MTases"/>
    <property type="match status" value="1"/>
</dbReference>
<reference evidence="4" key="2">
    <citation type="submission" date="2020-09" db="EMBL/GenBank/DDBJ databases">
        <authorList>
            <person name="Sun Q."/>
            <person name="Zhou Y."/>
        </authorList>
    </citation>
    <scope>NUCLEOTIDE SEQUENCE</scope>
    <source>
        <strain evidence="4">CGMCC 1.12698</strain>
    </source>
</reference>
<dbReference type="RefSeq" id="WP_188389903.1">
    <property type="nucleotide sequence ID" value="NZ_BMFK01000006.1"/>
</dbReference>
<dbReference type="Proteomes" id="UP000605259">
    <property type="component" value="Unassembled WGS sequence"/>
</dbReference>
<dbReference type="GO" id="GO:0008168">
    <property type="term" value="F:methyltransferase activity"/>
    <property type="evidence" value="ECO:0007669"/>
    <property type="project" value="UniProtKB-KW"/>
</dbReference>
<dbReference type="PANTHER" id="PTHR43861:SF1">
    <property type="entry name" value="TRANS-ACONITATE 2-METHYLTRANSFERASE"/>
    <property type="match status" value="1"/>
</dbReference>
<organism evidence="4 5">
    <name type="scientific">Priestia taiwanensis</name>
    <dbReference type="NCBI Taxonomy" id="1347902"/>
    <lineage>
        <taxon>Bacteria</taxon>
        <taxon>Bacillati</taxon>
        <taxon>Bacillota</taxon>
        <taxon>Bacilli</taxon>
        <taxon>Bacillales</taxon>
        <taxon>Bacillaceae</taxon>
        <taxon>Priestia</taxon>
    </lineage>
</organism>
<dbReference type="GO" id="GO:0032259">
    <property type="term" value="P:methylation"/>
    <property type="evidence" value="ECO:0007669"/>
    <property type="project" value="UniProtKB-KW"/>
</dbReference>
<evidence type="ECO:0000313" key="5">
    <source>
        <dbReference type="Proteomes" id="UP000605259"/>
    </source>
</evidence>
<dbReference type="AlphaFoldDB" id="A0A917ESQ2"/>
<sequence length="254" mass="29440">MYNNLSEYDDAKLYDAENDWFTDEVDLLVEWAEKLNVGKERILDLACGTGRITLPLAKKGYTLLGVDIHAGMLEEAKEKAPADVQVEWIQQDCTDLQVEGGIPFSYMVGNSFQHFLTNTDQDALLRSIHRVLKEEGVFIFSTRFPSTEELLQEPKEEYWRSVHVSEGIRCDIYTKAVYDAISQIQSYEMIRRFYEGETFIEEKKTTIDLRYTYPQELERVLGENGFKLLHVHRNWLGDPLTPGCYSMVVICQKK</sequence>
<feature type="domain" description="Methyltransferase" evidence="3">
    <location>
        <begin position="42"/>
        <end position="136"/>
    </location>
</feature>
<keyword evidence="2" id="KW-0808">Transferase</keyword>
<dbReference type="Gene3D" id="2.20.25.110">
    <property type="entry name" value="S-adenosyl-L-methionine-dependent methyltransferases"/>
    <property type="match status" value="1"/>
</dbReference>
<dbReference type="Gene3D" id="3.40.50.150">
    <property type="entry name" value="Vaccinia Virus protein VP39"/>
    <property type="match status" value="1"/>
</dbReference>
<dbReference type="EMBL" id="BMFK01000006">
    <property type="protein sequence ID" value="GGE83321.1"/>
    <property type="molecule type" value="Genomic_DNA"/>
</dbReference>
<evidence type="ECO:0000256" key="1">
    <source>
        <dbReference type="ARBA" id="ARBA00022603"/>
    </source>
</evidence>
<dbReference type="InterPro" id="IPR041698">
    <property type="entry name" value="Methyltransf_25"/>
</dbReference>
<evidence type="ECO:0000259" key="3">
    <source>
        <dbReference type="Pfam" id="PF13649"/>
    </source>
</evidence>